<dbReference type="PANTHER" id="PTHR34298">
    <property type="entry name" value="SEGREGATION AND CONDENSATION PROTEIN B"/>
    <property type="match status" value="1"/>
</dbReference>
<dbReference type="InterPro" id="IPR005234">
    <property type="entry name" value="ScpB_csome_segregation"/>
</dbReference>
<keyword evidence="2" id="KW-0132">Cell division</keyword>
<keyword evidence="3" id="KW-0159">Chromosome partition</keyword>
<proteinExistence type="predicted"/>
<protein>
    <submittedName>
        <fullName evidence="5">SMC-Scp complex subunit ScpB</fullName>
    </submittedName>
</protein>
<name>A0A7V2B0Q7_RHOMR</name>
<dbReference type="SUPFAM" id="SSF46785">
    <property type="entry name" value="Winged helix' DNA-binding domain"/>
    <property type="match status" value="2"/>
</dbReference>
<gene>
    <name evidence="5" type="primary">scpB</name>
    <name evidence="5" type="ORF">ENO59_06570</name>
</gene>
<evidence type="ECO:0000313" key="5">
    <source>
        <dbReference type="EMBL" id="HER96165.1"/>
    </source>
</evidence>
<dbReference type="NCBIfam" id="TIGR00281">
    <property type="entry name" value="SMC-Scp complex subunit ScpB"/>
    <property type="match status" value="1"/>
</dbReference>
<evidence type="ECO:0000256" key="4">
    <source>
        <dbReference type="ARBA" id="ARBA00023306"/>
    </source>
</evidence>
<dbReference type="GO" id="GO:0051304">
    <property type="term" value="P:chromosome separation"/>
    <property type="evidence" value="ECO:0007669"/>
    <property type="project" value="InterPro"/>
</dbReference>
<dbReference type="Gene3D" id="1.10.10.10">
    <property type="entry name" value="Winged helix-like DNA-binding domain superfamily/Winged helix DNA-binding domain"/>
    <property type="match status" value="2"/>
</dbReference>
<dbReference type="AlphaFoldDB" id="A0A7V2B0Q7"/>
<dbReference type="EMBL" id="DSGB01000005">
    <property type="protein sequence ID" value="HER96165.1"/>
    <property type="molecule type" value="Genomic_DNA"/>
</dbReference>
<evidence type="ECO:0000256" key="3">
    <source>
        <dbReference type="ARBA" id="ARBA00022829"/>
    </source>
</evidence>
<reference evidence="5" key="1">
    <citation type="journal article" date="2020" name="mSystems">
        <title>Genome- and Community-Level Interaction Insights into Carbon Utilization and Element Cycling Functions of Hydrothermarchaeota in Hydrothermal Sediment.</title>
        <authorList>
            <person name="Zhou Z."/>
            <person name="Liu Y."/>
            <person name="Xu W."/>
            <person name="Pan J."/>
            <person name="Luo Z.H."/>
            <person name="Li M."/>
        </authorList>
    </citation>
    <scope>NUCLEOTIDE SEQUENCE [LARGE SCALE GENOMIC DNA]</scope>
    <source>
        <strain evidence="5">SpSt-143</strain>
    </source>
</reference>
<keyword evidence="1" id="KW-0963">Cytoplasm</keyword>
<organism evidence="5">
    <name type="scientific">Rhodothermus marinus</name>
    <name type="common">Rhodothermus obamensis</name>
    <dbReference type="NCBI Taxonomy" id="29549"/>
    <lineage>
        <taxon>Bacteria</taxon>
        <taxon>Pseudomonadati</taxon>
        <taxon>Rhodothermota</taxon>
        <taxon>Rhodothermia</taxon>
        <taxon>Rhodothermales</taxon>
        <taxon>Rhodothermaceae</taxon>
        <taxon>Rhodothermus</taxon>
    </lineage>
</organism>
<keyword evidence="4" id="KW-0131">Cell cycle</keyword>
<dbReference type="PIRSF" id="PIRSF019345">
    <property type="entry name" value="ScpB"/>
    <property type="match status" value="1"/>
</dbReference>
<comment type="caution">
    <text evidence="5">The sequence shown here is derived from an EMBL/GenBank/DDBJ whole genome shotgun (WGS) entry which is preliminary data.</text>
</comment>
<dbReference type="Pfam" id="PF04079">
    <property type="entry name" value="SMC_ScpB"/>
    <property type="match status" value="1"/>
</dbReference>
<sequence length="208" mass="23134">MSFHEENQALMQAVEAVLFVADEPLSASQLVALWREAFDVSITEADVEAAIAALNATYEATGRVFRIYTWAGGYRLATIPSITPLLQLYKKPEKVKLTQPLLETLAIIAYRQPITKPEIDHLRGVDAEHALNRLQELELIQVVGRSDTIGRPLLYGTTQRFLEHFGLPSLQQLPPLPSIEALSADPQIRQEQLRALLDSLDGEHSGTL</sequence>
<dbReference type="PANTHER" id="PTHR34298:SF2">
    <property type="entry name" value="SEGREGATION AND CONDENSATION PROTEIN B"/>
    <property type="match status" value="1"/>
</dbReference>
<dbReference type="InterPro" id="IPR036390">
    <property type="entry name" value="WH_DNA-bd_sf"/>
</dbReference>
<accession>A0A7V2B0Q7</accession>
<dbReference type="InterPro" id="IPR036388">
    <property type="entry name" value="WH-like_DNA-bd_sf"/>
</dbReference>
<evidence type="ECO:0000256" key="1">
    <source>
        <dbReference type="ARBA" id="ARBA00022490"/>
    </source>
</evidence>
<dbReference type="GO" id="GO:0051301">
    <property type="term" value="P:cell division"/>
    <property type="evidence" value="ECO:0007669"/>
    <property type="project" value="UniProtKB-KW"/>
</dbReference>
<evidence type="ECO:0000256" key="2">
    <source>
        <dbReference type="ARBA" id="ARBA00022618"/>
    </source>
</evidence>